<dbReference type="GeneID" id="34614489"/>
<feature type="chain" id="PRO_5012747386" description="Phosphatidylethanolamine-binding protein" evidence="1">
    <location>
        <begin position="17"/>
        <end position="224"/>
    </location>
</feature>
<dbReference type="InterPro" id="IPR035810">
    <property type="entry name" value="PEBP_euk"/>
</dbReference>
<dbReference type="CDD" id="cd00866">
    <property type="entry name" value="PEBP_euk"/>
    <property type="match status" value="1"/>
</dbReference>
<organism evidence="2 3">
    <name type="scientific">Penicilliopsis zonata CBS 506.65</name>
    <dbReference type="NCBI Taxonomy" id="1073090"/>
    <lineage>
        <taxon>Eukaryota</taxon>
        <taxon>Fungi</taxon>
        <taxon>Dikarya</taxon>
        <taxon>Ascomycota</taxon>
        <taxon>Pezizomycotina</taxon>
        <taxon>Eurotiomycetes</taxon>
        <taxon>Eurotiomycetidae</taxon>
        <taxon>Eurotiales</taxon>
        <taxon>Aspergillaceae</taxon>
        <taxon>Penicilliopsis</taxon>
    </lineage>
</organism>
<dbReference type="GO" id="GO:0030162">
    <property type="term" value="P:regulation of proteolysis"/>
    <property type="evidence" value="ECO:0007669"/>
    <property type="project" value="TreeGrafter"/>
</dbReference>
<proteinExistence type="predicted"/>
<dbReference type="PANTHER" id="PTHR11362:SF141">
    <property type="entry name" value="PHOSPHATIDYLETHANOLAMINE-BINDING PROTEIN"/>
    <property type="match status" value="1"/>
</dbReference>
<gene>
    <name evidence="2" type="ORF">ASPZODRAFT_25932</name>
</gene>
<dbReference type="VEuPathDB" id="FungiDB:ASPZODRAFT_25932"/>
<evidence type="ECO:0000313" key="2">
    <source>
        <dbReference type="EMBL" id="OJJ46041.1"/>
    </source>
</evidence>
<dbReference type="AlphaFoldDB" id="A0A1L9SFV5"/>
<protein>
    <recommendedName>
        <fullName evidence="4">Phosphatidylethanolamine-binding protein</fullName>
    </recommendedName>
</protein>
<evidence type="ECO:0000313" key="3">
    <source>
        <dbReference type="Proteomes" id="UP000184188"/>
    </source>
</evidence>
<dbReference type="InterPro" id="IPR036610">
    <property type="entry name" value="PEBP-like_sf"/>
</dbReference>
<sequence>MAFLFWWLFFPCLASSSNILPLLPPHTQELRLSYDGHWISQGEKMSRNDTVLPPQISTAGLPCPHRFIIFCIDIDVVLESNATVILHWYQPDMTTNCSNSHLSPKHEIAAVSSSKSAAYIGPQPPAGASHRYVFLAFQQPDHYVFPDCFDHIFPKTVEARAGFDIQLFSRVAGLPPPVAGNYIVVGSDELTTTTTATQSVTTTSMRDVRCTGVNGGHIGQQVIM</sequence>
<evidence type="ECO:0008006" key="4">
    <source>
        <dbReference type="Google" id="ProtNLM"/>
    </source>
</evidence>
<accession>A0A1L9SFV5</accession>
<dbReference type="RefSeq" id="XP_022580551.1">
    <property type="nucleotide sequence ID" value="XM_022728025.1"/>
</dbReference>
<dbReference type="Gene3D" id="3.90.280.10">
    <property type="entry name" value="PEBP-like"/>
    <property type="match status" value="1"/>
</dbReference>
<keyword evidence="1" id="KW-0732">Signal</keyword>
<dbReference type="Proteomes" id="UP000184188">
    <property type="component" value="Unassembled WGS sequence"/>
</dbReference>
<dbReference type="Pfam" id="PF01161">
    <property type="entry name" value="PBP"/>
    <property type="match status" value="1"/>
</dbReference>
<dbReference type="OrthoDB" id="440553at2759"/>
<name>A0A1L9SFV5_9EURO</name>
<dbReference type="GO" id="GO:0005543">
    <property type="term" value="F:phospholipid binding"/>
    <property type="evidence" value="ECO:0007669"/>
    <property type="project" value="TreeGrafter"/>
</dbReference>
<dbReference type="InterPro" id="IPR008914">
    <property type="entry name" value="PEBP"/>
</dbReference>
<dbReference type="SUPFAM" id="SSF49777">
    <property type="entry name" value="PEBP-like"/>
    <property type="match status" value="1"/>
</dbReference>
<dbReference type="STRING" id="1073090.A0A1L9SFV5"/>
<dbReference type="GO" id="GO:0046578">
    <property type="term" value="P:regulation of Ras protein signal transduction"/>
    <property type="evidence" value="ECO:0007669"/>
    <property type="project" value="TreeGrafter"/>
</dbReference>
<reference evidence="3" key="1">
    <citation type="journal article" date="2017" name="Genome Biol.">
        <title>Comparative genomics reveals high biological diversity and specific adaptations in the industrially and medically important fungal genus Aspergillus.</title>
        <authorList>
            <person name="de Vries R.P."/>
            <person name="Riley R."/>
            <person name="Wiebenga A."/>
            <person name="Aguilar-Osorio G."/>
            <person name="Amillis S."/>
            <person name="Uchima C.A."/>
            <person name="Anderluh G."/>
            <person name="Asadollahi M."/>
            <person name="Askin M."/>
            <person name="Barry K."/>
            <person name="Battaglia E."/>
            <person name="Bayram O."/>
            <person name="Benocci T."/>
            <person name="Braus-Stromeyer S.A."/>
            <person name="Caldana C."/>
            <person name="Canovas D."/>
            <person name="Cerqueira G.C."/>
            <person name="Chen F."/>
            <person name="Chen W."/>
            <person name="Choi C."/>
            <person name="Clum A."/>
            <person name="Dos Santos R.A."/>
            <person name="Damasio A.R."/>
            <person name="Diallinas G."/>
            <person name="Emri T."/>
            <person name="Fekete E."/>
            <person name="Flipphi M."/>
            <person name="Freyberg S."/>
            <person name="Gallo A."/>
            <person name="Gournas C."/>
            <person name="Habgood R."/>
            <person name="Hainaut M."/>
            <person name="Harispe M.L."/>
            <person name="Henrissat B."/>
            <person name="Hilden K.S."/>
            <person name="Hope R."/>
            <person name="Hossain A."/>
            <person name="Karabika E."/>
            <person name="Karaffa L."/>
            <person name="Karanyi Z."/>
            <person name="Krasevec N."/>
            <person name="Kuo A."/>
            <person name="Kusch H."/>
            <person name="LaButti K."/>
            <person name="Lagendijk E.L."/>
            <person name="Lapidus A."/>
            <person name="Levasseur A."/>
            <person name="Lindquist E."/>
            <person name="Lipzen A."/>
            <person name="Logrieco A.F."/>
            <person name="MacCabe A."/>
            <person name="Maekelae M.R."/>
            <person name="Malavazi I."/>
            <person name="Melin P."/>
            <person name="Meyer V."/>
            <person name="Mielnichuk N."/>
            <person name="Miskei M."/>
            <person name="Molnar A.P."/>
            <person name="Mule G."/>
            <person name="Ngan C.Y."/>
            <person name="Orejas M."/>
            <person name="Orosz E."/>
            <person name="Ouedraogo J.P."/>
            <person name="Overkamp K.M."/>
            <person name="Park H.-S."/>
            <person name="Perrone G."/>
            <person name="Piumi F."/>
            <person name="Punt P.J."/>
            <person name="Ram A.F."/>
            <person name="Ramon A."/>
            <person name="Rauscher S."/>
            <person name="Record E."/>
            <person name="Riano-Pachon D.M."/>
            <person name="Robert V."/>
            <person name="Roehrig J."/>
            <person name="Ruller R."/>
            <person name="Salamov A."/>
            <person name="Salih N.S."/>
            <person name="Samson R.A."/>
            <person name="Sandor E."/>
            <person name="Sanguinetti M."/>
            <person name="Schuetze T."/>
            <person name="Sepcic K."/>
            <person name="Shelest E."/>
            <person name="Sherlock G."/>
            <person name="Sophianopoulou V."/>
            <person name="Squina F.M."/>
            <person name="Sun H."/>
            <person name="Susca A."/>
            <person name="Todd R.B."/>
            <person name="Tsang A."/>
            <person name="Unkles S.E."/>
            <person name="van de Wiele N."/>
            <person name="van Rossen-Uffink D."/>
            <person name="Oliveira J.V."/>
            <person name="Vesth T.C."/>
            <person name="Visser J."/>
            <person name="Yu J.-H."/>
            <person name="Zhou M."/>
            <person name="Andersen M.R."/>
            <person name="Archer D.B."/>
            <person name="Baker S.E."/>
            <person name="Benoit I."/>
            <person name="Brakhage A.A."/>
            <person name="Braus G.H."/>
            <person name="Fischer R."/>
            <person name="Frisvad J.C."/>
            <person name="Goldman G.H."/>
            <person name="Houbraken J."/>
            <person name="Oakley B."/>
            <person name="Pocsi I."/>
            <person name="Scazzocchio C."/>
            <person name="Seiboth B."/>
            <person name="vanKuyk P.A."/>
            <person name="Wortman J."/>
            <person name="Dyer P.S."/>
            <person name="Grigoriev I.V."/>
        </authorList>
    </citation>
    <scope>NUCLEOTIDE SEQUENCE [LARGE SCALE GENOMIC DNA]</scope>
    <source>
        <strain evidence="3">CBS 506.65</strain>
    </source>
</reference>
<feature type="signal peptide" evidence="1">
    <location>
        <begin position="1"/>
        <end position="16"/>
    </location>
</feature>
<dbReference type="EMBL" id="KV878343">
    <property type="protein sequence ID" value="OJJ46041.1"/>
    <property type="molecule type" value="Genomic_DNA"/>
</dbReference>
<dbReference type="PANTHER" id="PTHR11362">
    <property type="entry name" value="PHOSPHATIDYLETHANOLAMINE-BINDING PROTEIN"/>
    <property type="match status" value="1"/>
</dbReference>
<evidence type="ECO:0000256" key="1">
    <source>
        <dbReference type="SAM" id="SignalP"/>
    </source>
</evidence>
<dbReference type="GO" id="GO:0030414">
    <property type="term" value="F:peptidase inhibitor activity"/>
    <property type="evidence" value="ECO:0007669"/>
    <property type="project" value="TreeGrafter"/>
</dbReference>
<keyword evidence="3" id="KW-1185">Reference proteome</keyword>